<evidence type="ECO:0000256" key="6">
    <source>
        <dbReference type="ARBA" id="ARBA00023136"/>
    </source>
</evidence>
<gene>
    <name evidence="9" type="ORF">ACFPEN_30780</name>
</gene>
<feature type="transmembrane region" description="Helical" evidence="7">
    <location>
        <begin position="367"/>
        <end position="387"/>
    </location>
</feature>
<feature type="transmembrane region" description="Helical" evidence="7">
    <location>
        <begin position="393"/>
        <end position="412"/>
    </location>
</feature>
<protein>
    <submittedName>
        <fullName evidence="9">MFS transporter</fullName>
    </submittedName>
</protein>
<evidence type="ECO:0000259" key="8">
    <source>
        <dbReference type="PROSITE" id="PS50850"/>
    </source>
</evidence>
<keyword evidence="10" id="KW-1185">Reference proteome</keyword>
<feature type="transmembrane region" description="Helical" evidence="7">
    <location>
        <begin position="86"/>
        <end position="107"/>
    </location>
</feature>
<keyword evidence="6 7" id="KW-0472">Membrane</keyword>
<keyword evidence="3" id="KW-1003">Cell membrane</keyword>
<evidence type="ECO:0000256" key="3">
    <source>
        <dbReference type="ARBA" id="ARBA00022475"/>
    </source>
</evidence>
<feature type="transmembrane region" description="Helical" evidence="7">
    <location>
        <begin position="175"/>
        <end position="195"/>
    </location>
</feature>
<dbReference type="SUPFAM" id="SSF103473">
    <property type="entry name" value="MFS general substrate transporter"/>
    <property type="match status" value="1"/>
</dbReference>
<evidence type="ECO:0000256" key="2">
    <source>
        <dbReference type="ARBA" id="ARBA00022448"/>
    </source>
</evidence>
<feature type="domain" description="Major facilitator superfamily (MFS) profile" evidence="8">
    <location>
        <begin position="14"/>
        <end position="414"/>
    </location>
</feature>
<evidence type="ECO:0000313" key="9">
    <source>
        <dbReference type="EMBL" id="MFC4517285.1"/>
    </source>
</evidence>
<evidence type="ECO:0000256" key="5">
    <source>
        <dbReference type="ARBA" id="ARBA00022989"/>
    </source>
</evidence>
<dbReference type="InterPro" id="IPR020846">
    <property type="entry name" value="MFS_dom"/>
</dbReference>
<dbReference type="PANTHER" id="PTHR23513">
    <property type="entry name" value="INTEGRAL MEMBRANE EFFLUX PROTEIN-RELATED"/>
    <property type="match status" value="1"/>
</dbReference>
<feature type="transmembrane region" description="Helical" evidence="7">
    <location>
        <begin position="21"/>
        <end position="47"/>
    </location>
</feature>
<organism evidence="9 10">
    <name type="scientific">Streptomyces ehimensis</name>
    <dbReference type="NCBI Taxonomy" id="68195"/>
    <lineage>
        <taxon>Bacteria</taxon>
        <taxon>Bacillati</taxon>
        <taxon>Actinomycetota</taxon>
        <taxon>Actinomycetes</taxon>
        <taxon>Kitasatosporales</taxon>
        <taxon>Streptomycetaceae</taxon>
        <taxon>Streptomyces</taxon>
    </lineage>
</organism>
<dbReference type="RefSeq" id="WP_417923980.1">
    <property type="nucleotide sequence ID" value="NZ_JBHSFS010000019.1"/>
</dbReference>
<keyword evidence="5 7" id="KW-1133">Transmembrane helix</keyword>
<comment type="caution">
    <text evidence="9">The sequence shown here is derived from an EMBL/GenBank/DDBJ whole genome shotgun (WGS) entry which is preliminary data.</text>
</comment>
<feature type="transmembrane region" description="Helical" evidence="7">
    <location>
        <begin position="262"/>
        <end position="286"/>
    </location>
</feature>
<dbReference type="PANTHER" id="PTHR23513:SF6">
    <property type="entry name" value="MAJOR FACILITATOR SUPERFAMILY ASSOCIATED DOMAIN-CONTAINING PROTEIN"/>
    <property type="match status" value="1"/>
</dbReference>
<sequence length="424" mass="43799">MSVTETSGEKQRSLWRNASFAYFWGSQAASFVGTQVTMVALPLIAVFSLNASPFEVGVLTAVERVPFVILSLPAGALIERLDYRRVLVTAAVLRALLIVTVPLAAALDLLTIGHLYLIAVLIGALSVFADVAGMSVLPALLPTDRLADGNGKLEVGRSGADVLGPGVGGVLVQTLTAPFALLADALAFAVSGVLITRVRGLRKGADAPKEESASLVQQIREGVKFVVRTPLLLWNAVAAALLNLFAFVFLAIQYLYMVDTLGMSPAVVGLVLALGGLGGVLGSMLSGRLIERVGLGRAFVLGGAAVAVGILIAGAAPHRAVVGPAVLAVGYFMYVLGGPVFNVAAITARQVITPDHLLARTNATMRFFIWSSIPLGALLGGVLATLLSLRGSVLVAGAGLLIPLMVLALSPIGRMSVVQRSGAV</sequence>
<feature type="transmembrane region" description="Helical" evidence="7">
    <location>
        <begin position="322"/>
        <end position="346"/>
    </location>
</feature>
<dbReference type="Proteomes" id="UP001595990">
    <property type="component" value="Unassembled WGS sequence"/>
</dbReference>
<keyword evidence="2" id="KW-0813">Transport</keyword>
<feature type="transmembrane region" description="Helical" evidence="7">
    <location>
        <begin position="114"/>
        <end position="141"/>
    </location>
</feature>
<dbReference type="Pfam" id="PF05977">
    <property type="entry name" value="MFS_3"/>
    <property type="match status" value="1"/>
</dbReference>
<accession>A0ABV9BT73</accession>
<name>A0ABV9BT73_9ACTN</name>
<evidence type="ECO:0000256" key="4">
    <source>
        <dbReference type="ARBA" id="ARBA00022692"/>
    </source>
</evidence>
<feature type="transmembrane region" description="Helical" evidence="7">
    <location>
        <begin position="298"/>
        <end position="316"/>
    </location>
</feature>
<feature type="transmembrane region" description="Helical" evidence="7">
    <location>
        <begin position="232"/>
        <end position="256"/>
    </location>
</feature>
<evidence type="ECO:0000313" key="10">
    <source>
        <dbReference type="Proteomes" id="UP001595990"/>
    </source>
</evidence>
<dbReference type="PROSITE" id="PS50850">
    <property type="entry name" value="MFS"/>
    <property type="match status" value="1"/>
</dbReference>
<reference evidence="10" key="1">
    <citation type="journal article" date="2019" name="Int. J. Syst. Evol. Microbiol.">
        <title>The Global Catalogue of Microorganisms (GCM) 10K type strain sequencing project: providing services to taxonomists for standard genome sequencing and annotation.</title>
        <authorList>
            <consortium name="The Broad Institute Genomics Platform"/>
            <consortium name="The Broad Institute Genome Sequencing Center for Infectious Disease"/>
            <person name="Wu L."/>
            <person name="Ma J."/>
        </authorList>
    </citation>
    <scope>NUCLEOTIDE SEQUENCE [LARGE SCALE GENOMIC DNA]</scope>
    <source>
        <strain evidence="10">CECT 8064</strain>
    </source>
</reference>
<proteinExistence type="predicted"/>
<dbReference type="InterPro" id="IPR036259">
    <property type="entry name" value="MFS_trans_sf"/>
</dbReference>
<dbReference type="Gene3D" id="1.20.1250.20">
    <property type="entry name" value="MFS general substrate transporter like domains"/>
    <property type="match status" value="1"/>
</dbReference>
<keyword evidence="4 7" id="KW-0812">Transmembrane</keyword>
<evidence type="ECO:0000256" key="1">
    <source>
        <dbReference type="ARBA" id="ARBA00004651"/>
    </source>
</evidence>
<evidence type="ECO:0000256" key="7">
    <source>
        <dbReference type="SAM" id="Phobius"/>
    </source>
</evidence>
<dbReference type="CDD" id="cd06173">
    <property type="entry name" value="MFS_MefA_like"/>
    <property type="match status" value="1"/>
</dbReference>
<comment type="subcellular location">
    <subcellularLocation>
        <location evidence="1">Cell membrane</location>
        <topology evidence="1">Multi-pass membrane protein</topology>
    </subcellularLocation>
</comment>
<dbReference type="InterPro" id="IPR010290">
    <property type="entry name" value="TM_effector"/>
</dbReference>
<dbReference type="EMBL" id="JBHSFS010000019">
    <property type="protein sequence ID" value="MFC4517285.1"/>
    <property type="molecule type" value="Genomic_DNA"/>
</dbReference>